<comment type="similarity">
    <text evidence="1">Belongs to the thioredoxin family. DsbA subfamily.</text>
</comment>
<gene>
    <name evidence="4" type="ORF">EJO50_16920</name>
</gene>
<dbReference type="InterPro" id="IPR036249">
    <property type="entry name" value="Thioredoxin-like_sf"/>
</dbReference>
<evidence type="ECO:0000313" key="5">
    <source>
        <dbReference type="Proteomes" id="UP000282438"/>
    </source>
</evidence>
<dbReference type="Gene3D" id="3.40.30.10">
    <property type="entry name" value="Glutaredoxin"/>
    <property type="match status" value="1"/>
</dbReference>
<dbReference type="PROSITE" id="PS51352">
    <property type="entry name" value="THIOREDOXIN_2"/>
    <property type="match status" value="1"/>
</dbReference>
<dbReference type="RefSeq" id="WP_125976139.1">
    <property type="nucleotide sequence ID" value="NZ_CP034433.1"/>
</dbReference>
<feature type="domain" description="Thioredoxin" evidence="3">
    <location>
        <begin position="18"/>
        <end position="213"/>
    </location>
</feature>
<evidence type="ECO:0000256" key="1">
    <source>
        <dbReference type="ARBA" id="ARBA00005791"/>
    </source>
</evidence>
<protein>
    <submittedName>
        <fullName evidence="4">Disulfide bond formation protein DsbA</fullName>
    </submittedName>
</protein>
<keyword evidence="2" id="KW-0472">Membrane</keyword>
<dbReference type="EMBL" id="CP034433">
    <property type="protein sequence ID" value="AZN37999.1"/>
    <property type="molecule type" value="Genomic_DNA"/>
</dbReference>
<keyword evidence="5" id="KW-1185">Reference proteome</keyword>
<reference evidence="4 5" key="1">
    <citation type="submission" date="2018-12" db="EMBL/GenBank/DDBJ databases">
        <title>Complete genome sequence of Iodobacter sp. H11R3.</title>
        <authorList>
            <person name="Bae J.-W."/>
        </authorList>
    </citation>
    <scope>NUCLEOTIDE SEQUENCE [LARGE SCALE GENOMIC DNA]</scope>
    <source>
        <strain evidence="4 5">H11R3</strain>
    </source>
</reference>
<sequence length="214" mass="23684">MKQKIIFIGAALVLLMLFIIGTLVFKDKQQLATQAHVQVNQDALMRMHSPIIGAQNAKVTIVEFLDPACEACAAFYPFVKELMAKNPEQIRLVIRYAPLHQGAEQVIAVLEAARKQGKYWPALETVLASQDKWTKNHQADANLVLPLLAPLGLDMTQLQADMQSSSIQMLIQQEIADAQALGVTKTPSYFVNGKALQSFGYQQLSDLVNEALNH</sequence>
<organism evidence="4 5">
    <name type="scientific">Iodobacter ciconiae</name>
    <dbReference type="NCBI Taxonomy" id="2496266"/>
    <lineage>
        <taxon>Bacteria</taxon>
        <taxon>Pseudomonadati</taxon>
        <taxon>Pseudomonadota</taxon>
        <taxon>Betaproteobacteria</taxon>
        <taxon>Neisseriales</taxon>
        <taxon>Chitinibacteraceae</taxon>
        <taxon>Iodobacter</taxon>
    </lineage>
</organism>
<keyword evidence="2" id="KW-0812">Transmembrane</keyword>
<evidence type="ECO:0000313" key="4">
    <source>
        <dbReference type="EMBL" id="AZN37999.1"/>
    </source>
</evidence>
<dbReference type="Pfam" id="PF13462">
    <property type="entry name" value="Thioredoxin_4"/>
    <property type="match status" value="1"/>
</dbReference>
<feature type="transmembrane region" description="Helical" evidence="2">
    <location>
        <begin position="6"/>
        <end position="25"/>
    </location>
</feature>
<keyword evidence="2" id="KW-1133">Transmembrane helix</keyword>
<accession>A0A3S8ZWZ8</accession>
<dbReference type="PANTHER" id="PTHR13887:SF56">
    <property type="entry name" value="THIOREDOXIN-LIKE REDUCTASE RV2466C"/>
    <property type="match status" value="1"/>
</dbReference>
<dbReference type="KEGG" id="iod:EJO50_16920"/>
<name>A0A3S8ZWZ8_9NEIS</name>
<proteinExistence type="inferred from homology"/>
<dbReference type="SUPFAM" id="SSF52833">
    <property type="entry name" value="Thioredoxin-like"/>
    <property type="match status" value="1"/>
</dbReference>
<dbReference type="PANTHER" id="PTHR13887">
    <property type="entry name" value="GLUTATHIONE S-TRANSFERASE KAPPA"/>
    <property type="match status" value="1"/>
</dbReference>
<dbReference type="InterPro" id="IPR013766">
    <property type="entry name" value="Thioredoxin_domain"/>
</dbReference>
<dbReference type="OrthoDB" id="9780340at2"/>
<evidence type="ECO:0000256" key="2">
    <source>
        <dbReference type="SAM" id="Phobius"/>
    </source>
</evidence>
<evidence type="ECO:0000259" key="3">
    <source>
        <dbReference type="PROSITE" id="PS51352"/>
    </source>
</evidence>
<dbReference type="Proteomes" id="UP000282438">
    <property type="component" value="Chromosome"/>
</dbReference>
<dbReference type="InterPro" id="IPR012336">
    <property type="entry name" value="Thioredoxin-like_fold"/>
</dbReference>
<dbReference type="AlphaFoldDB" id="A0A3S8ZWZ8"/>